<feature type="region of interest" description="Disordered" evidence="1">
    <location>
        <begin position="282"/>
        <end position="305"/>
    </location>
</feature>
<dbReference type="EMBL" id="VRLW01000001">
    <property type="protein sequence ID" value="KAA1262269.1"/>
    <property type="molecule type" value="Genomic_DNA"/>
</dbReference>
<dbReference type="NCBIfam" id="TIGR03177">
    <property type="entry name" value="pilus_cpaB"/>
    <property type="match status" value="1"/>
</dbReference>
<protein>
    <submittedName>
        <fullName evidence="3">SAF domain protein</fullName>
    </submittedName>
</protein>
<evidence type="ECO:0000259" key="2">
    <source>
        <dbReference type="SMART" id="SM00858"/>
    </source>
</evidence>
<dbReference type="InterPro" id="IPR017592">
    <property type="entry name" value="Pilus_assmbl_Flp-typ_CpaB"/>
</dbReference>
<keyword evidence="4" id="KW-1185">Reference proteome</keyword>
<feature type="domain" description="SAF" evidence="2">
    <location>
        <begin position="80"/>
        <end position="142"/>
    </location>
</feature>
<accession>A0A5B1CQZ5</accession>
<gene>
    <name evidence="3" type="ORF">LF1_48320</name>
</gene>
<dbReference type="Proteomes" id="UP000322699">
    <property type="component" value="Unassembled WGS sequence"/>
</dbReference>
<dbReference type="CDD" id="cd11614">
    <property type="entry name" value="SAF_CpaB_FlgA_like"/>
    <property type="match status" value="1"/>
</dbReference>
<organism evidence="3 4">
    <name type="scientific">Rubripirellula obstinata</name>
    <dbReference type="NCBI Taxonomy" id="406547"/>
    <lineage>
        <taxon>Bacteria</taxon>
        <taxon>Pseudomonadati</taxon>
        <taxon>Planctomycetota</taxon>
        <taxon>Planctomycetia</taxon>
        <taxon>Pirellulales</taxon>
        <taxon>Pirellulaceae</taxon>
        <taxon>Rubripirellula</taxon>
    </lineage>
</organism>
<name>A0A5B1CQZ5_9BACT</name>
<feature type="compositionally biased region" description="Polar residues" evidence="1">
    <location>
        <begin position="383"/>
        <end position="398"/>
    </location>
</feature>
<dbReference type="Pfam" id="PF16976">
    <property type="entry name" value="RcpC"/>
    <property type="match status" value="1"/>
</dbReference>
<dbReference type="InterPro" id="IPR031571">
    <property type="entry name" value="RcpC_dom"/>
</dbReference>
<dbReference type="SMART" id="SM00858">
    <property type="entry name" value="SAF"/>
    <property type="match status" value="1"/>
</dbReference>
<feature type="region of interest" description="Disordered" evidence="1">
    <location>
        <begin position="346"/>
        <end position="398"/>
    </location>
</feature>
<evidence type="ECO:0000313" key="4">
    <source>
        <dbReference type="Proteomes" id="UP000322699"/>
    </source>
</evidence>
<proteinExistence type="predicted"/>
<comment type="caution">
    <text evidence="3">The sequence shown here is derived from an EMBL/GenBank/DDBJ whole genome shotgun (WGS) entry which is preliminary data.</text>
</comment>
<evidence type="ECO:0000256" key="1">
    <source>
        <dbReference type="SAM" id="MobiDB-lite"/>
    </source>
</evidence>
<evidence type="ECO:0000313" key="3">
    <source>
        <dbReference type="EMBL" id="KAA1262269.1"/>
    </source>
</evidence>
<dbReference type="InterPro" id="IPR013974">
    <property type="entry name" value="SAF"/>
</dbReference>
<dbReference type="AlphaFoldDB" id="A0A5B1CQZ5"/>
<sequence length="398" mass="44178">MWGVVVTLIASKACRESVPEIGEVSIQLGPIRQHFACKGLLEIMRKSMLLLIALVVGTVATVVANQFLNASTGPAETTTTEIFVAAAAIDIGEAITPEKVRLEQWPADKIPEGSSGDFAQLEKRYAKQRFFTGEPIMPVKLMDENWTTVPKGYSVVAMRASDVSIANLIQPGDRVDVLSYFEKSDLIPQTMTKTVLMGIRVYALDGDTQRRAGEDRPKSVRNIQLLINKKDQQAWSYAGELGRIQLALGSDADYTNDDGSNEAAADFLSWIEEFRIKQEEARLRAEQDKRRGNRPYAQPTKPSKPVEEGFSMFKLVEGRMVEYWIVPGKMPVRVGEVGGEDEVNAEGEFPLIGEQPASTTKSGSKDADEYSYLNGEDSPLFQPPTNRRGSRVRTNYQY</sequence>
<dbReference type="Pfam" id="PF08666">
    <property type="entry name" value="SAF"/>
    <property type="match status" value="1"/>
</dbReference>
<reference evidence="3 4" key="1">
    <citation type="submission" date="2019-08" db="EMBL/GenBank/DDBJ databases">
        <title>Deep-cultivation of Planctomycetes and their phenomic and genomic characterization uncovers novel biology.</title>
        <authorList>
            <person name="Wiegand S."/>
            <person name="Jogler M."/>
            <person name="Boedeker C."/>
            <person name="Pinto D."/>
            <person name="Vollmers J."/>
            <person name="Rivas-Marin E."/>
            <person name="Kohn T."/>
            <person name="Peeters S.H."/>
            <person name="Heuer A."/>
            <person name="Rast P."/>
            <person name="Oberbeckmann S."/>
            <person name="Bunk B."/>
            <person name="Jeske O."/>
            <person name="Meyerdierks A."/>
            <person name="Storesund J.E."/>
            <person name="Kallscheuer N."/>
            <person name="Luecker S."/>
            <person name="Lage O.M."/>
            <person name="Pohl T."/>
            <person name="Merkel B.J."/>
            <person name="Hornburger P."/>
            <person name="Mueller R.-W."/>
            <person name="Bruemmer F."/>
            <person name="Labrenz M."/>
            <person name="Spormann A.M."/>
            <person name="Op Den Camp H."/>
            <person name="Overmann J."/>
            <person name="Amann R."/>
            <person name="Jetten M.S.M."/>
            <person name="Mascher T."/>
            <person name="Medema M.H."/>
            <person name="Devos D.P."/>
            <person name="Kaster A.-K."/>
            <person name="Ovreas L."/>
            <person name="Rohde M."/>
            <person name="Galperin M.Y."/>
            <person name="Jogler C."/>
        </authorList>
    </citation>
    <scope>NUCLEOTIDE SEQUENCE [LARGE SCALE GENOMIC DNA]</scope>
    <source>
        <strain evidence="3 4">LF1</strain>
    </source>
</reference>